<feature type="transmembrane region" description="Helical" evidence="1">
    <location>
        <begin position="173"/>
        <end position="190"/>
    </location>
</feature>
<protein>
    <submittedName>
        <fullName evidence="2">Uncharacterized protein</fullName>
    </submittedName>
</protein>
<name>A0A1X7TYY0_AMPQE</name>
<dbReference type="AlphaFoldDB" id="A0A1X7TYY0"/>
<feature type="transmembrane region" description="Helical" evidence="1">
    <location>
        <begin position="57"/>
        <end position="81"/>
    </location>
</feature>
<keyword evidence="1" id="KW-0472">Membrane</keyword>
<feature type="transmembrane region" description="Helical" evidence="1">
    <location>
        <begin position="387"/>
        <end position="407"/>
    </location>
</feature>
<feature type="transmembrane region" description="Helical" evidence="1">
    <location>
        <begin position="133"/>
        <end position="153"/>
    </location>
</feature>
<accession>A0A1X7TYY0</accession>
<keyword evidence="1" id="KW-1133">Transmembrane helix</keyword>
<feature type="transmembrane region" description="Helical" evidence="1">
    <location>
        <begin position="308"/>
        <end position="326"/>
    </location>
</feature>
<evidence type="ECO:0000256" key="1">
    <source>
        <dbReference type="SAM" id="Phobius"/>
    </source>
</evidence>
<dbReference type="EnsemblMetazoa" id="Aqu2.1.20724_001">
    <property type="protein sequence ID" value="Aqu2.1.20724_001"/>
    <property type="gene ID" value="Aqu2.1.20724"/>
</dbReference>
<dbReference type="InParanoid" id="A0A1X7TYY0"/>
<reference evidence="2" key="1">
    <citation type="submission" date="2017-05" db="UniProtKB">
        <authorList>
            <consortium name="EnsemblMetazoa"/>
        </authorList>
    </citation>
    <scope>IDENTIFICATION</scope>
</reference>
<evidence type="ECO:0000313" key="2">
    <source>
        <dbReference type="EnsemblMetazoa" id="Aqu2.1.20724_001"/>
    </source>
</evidence>
<sequence length="421" mass="47088">MDLAEKGVKTLSQKVEKGVKTFGQKVEKDAKTLGQKVNTDKREIYSKSANFFDTLKIIAYSIDLVKGFAVSFVKIFTTSYIKCVTISDEAGEIAALVIASFILWLIIHILACRKCIEDKEKTETKNDKKGYEISLYGFSNFLMVGAILCYFIGDNLKNFYKIKEQSKSFKMASQILLIIGALGFRYVPIFKGYLYQYFNRDAEEKTKDSEEKTKDSKSNLPGKETIDEVQSFVDSDYKVTKQIVKKSIAQVPEADAIYTLFENIFNNCSNRQIVGTWAALLTIPAVLTPYVGLQLFTIASKIKINRCIPAWTTIFSVLLIILFMVSDNQKALNCLGGTKCVKINDMNELNALNVTCNTAHISDELFNSTSNQIVIGTECQANNIVRFVLNAIQVILVALLLLPILCGKSKKKEGKDKPTAT</sequence>
<keyword evidence="1" id="KW-0812">Transmembrane</keyword>
<organism evidence="2">
    <name type="scientific">Amphimedon queenslandica</name>
    <name type="common">Sponge</name>
    <dbReference type="NCBI Taxonomy" id="400682"/>
    <lineage>
        <taxon>Eukaryota</taxon>
        <taxon>Metazoa</taxon>
        <taxon>Porifera</taxon>
        <taxon>Demospongiae</taxon>
        <taxon>Heteroscleromorpha</taxon>
        <taxon>Haplosclerida</taxon>
        <taxon>Niphatidae</taxon>
        <taxon>Amphimedon</taxon>
    </lineage>
</organism>
<feature type="transmembrane region" description="Helical" evidence="1">
    <location>
        <begin position="93"/>
        <end position="112"/>
    </location>
</feature>
<proteinExistence type="predicted"/>